<gene>
    <name evidence="3" type="ORF">K8V65_02040</name>
</gene>
<dbReference type="SUPFAM" id="SSF56935">
    <property type="entry name" value="Porins"/>
    <property type="match status" value="1"/>
</dbReference>
<dbReference type="InterPro" id="IPR001119">
    <property type="entry name" value="SLH_dom"/>
</dbReference>
<feature type="domain" description="SLH" evidence="2">
    <location>
        <begin position="19"/>
        <end position="82"/>
    </location>
</feature>
<comment type="caution">
    <text evidence="3">The sequence shown here is derived from an EMBL/GenBank/DDBJ whole genome shotgun (WGS) entry which is preliminary data.</text>
</comment>
<evidence type="ECO:0000256" key="1">
    <source>
        <dbReference type="SAM" id="SignalP"/>
    </source>
</evidence>
<dbReference type="PANTHER" id="PTHR43308:SF1">
    <property type="entry name" value="OUTER MEMBRANE PROTEIN ALPHA"/>
    <property type="match status" value="1"/>
</dbReference>
<keyword evidence="1" id="KW-0732">Signal</keyword>
<reference evidence="3" key="2">
    <citation type="submission" date="2021-09" db="EMBL/GenBank/DDBJ databases">
        <authorList>
            <person name="Gilroy R."/>
        </authorList>
    </citation>
    <scope>NUCLEOTIDE SEQUENCE</scope>
    <source>
        <strain evidence="3">7318</strain>
    </source>
</reference>
<dbReference type="RefSeq" id="WP_303995382.1">
    <property type="nucleotide sequence ID" value="NZ_DXWG01000002.1"/>
</dbReference>
<organism evidence="3 4">
    <name type="scientific">Megamonas hypermegale</name>
    <dbReference type="NCBI Taxonomy" id="158847"/>
    <lineage>
        <taxon>Bacteria</taxon>
        <taxon>Bacillati</taxon>
        <taxon>Bacillota</taxon>
        <taxon>Negativicutes</taxon>
        <taxon>Selenomonadales</taxon>
        <taxon>Selenomonadaceae</taxon>
        <taxon>Megamonas</taxon>
    </lineage>
</organism>
<dbReference type="InterPro" id="IPR051465">
    <property type="entry name" value="Cell_Envelope_Struct_Comp"/>
</dbReference>
<dbReference type="InterPro" id="IPR032638">
    <property type="entry name" value="Porin_5"/>
</dbReference>
<evidence type="ECO:0000313" key="3">
    <source>
        <dbReference type="EMBL" id="HJF84434.1"/>
    </source>
</evidence>
<dbReference type="AlphaFoldDB" id="A0A921L733"/>
<protein>
    <submittedName>
        <fullName evidence="3">Porin</fullName>
    </submittedName>
</protein>
<dbReference type="PROSITE" id="PS51272">
    <property type="entry name" value="SLH"/>
    <property type="match status" value="1"/>
</dbReference>
<sequence>MAIPVILTTAATTSIAFAAANPFSDVPSDSWAYDAVSQLAKDGVIDGYPDNTYRGQHNMTRFEMAQIVAKAMARTDLDKADKATVDKLAAEFSEELSNLGVRVSDLEKKSDNIKWSGKLKYKYKQQNHDVGKDKRSNKIELRTEPKAYIGDSGWTANARIKYVFQPEEASNGDVSIERAYVQGPLFGTTVTAGLTPLEVTQGVLFDDTISGITSEFGSDIFNTKIYLGRYSEVDHADKKDDQSNKDITADYYGVQFDYTPTDKLALNAGYINLNGLDDNKLITVKGNEANIWYAGTDYEFMDNLHFVGEFVQNTDAEKYKNAYFMELRYKEAKANDPGSWGMYAGYRSFGDNVTIETAFDDVDTNQKGLVVGAAYTFANNITGELQYFNGKDISTDTDADTIYSKLEFKF</sequence>
<dbReference type="Proteomes" id="UP000780768">
    <property type="component" value="Unassembled WGS sequence"/>
</dbReference>
<evidence type="ECO:0000313" key="4">
    <source>
        <dbReference type="Proteomes" id="UP000780768"/>
    </source>
</evidence>
<dbReference type="Pfam" id="PF00395">
    <property type="entry name" value="SLH"/>
    <property type="match status" value="1"/>
</dbReference>
<dbReference type="PANTHER" id="PTHR43308">
    <property type="entry name" value="OUTER MEMBRANE PROTEIN ALPHA-RELATED"/>
    <property type="match status" value="1"/>
</dbReference>
<feature type="signal peptide" evidence="1">
    <location>
        <begin position="1"/>
        <end position="18"/>
    </location>
</feature>
<reference evidence="3" key="1">
    <citation type="journal article" date="2021" name="PeerJ">
        <title>Extensive microbial diversity within the chicken gut microbiome revealed by metagenomics and culture.</title>
        <authorList>
            <person name="Gilroy R."/>
            <person name="Ravi A."/>
            <person name="Getino M."/>
            <person name="Pursley I."/>
            <person name="Horton D.L."/>
            <person name="Alikhan N.F."/>
            <person name="Baker D."/>
            <person name="Gharbi K."/>
            <person name="Hall N."/>
            <person name="Watson M."/>
            <person name="Adriaenssens E.M."/>
            <person name="Foster-Nyarko E."/>
            <person name="Jarju S."/>
            <person name="Secka A."/>
            <person name="Antonio M."/>
            <person name="Oren A."/>
            <person name="Chaudhuri R.R."/>
            <person name="La Ragione R."/>
            <person name="Hildebrand F."/>
            <person name="Pallen M.J."/>
        </authorList>
    </citation>
    <scope>NUCLEOTIDE SEQUENCE</scope>
    <source>
        <strain evidence="3">7318</strain>
    </source>
</reference>
<dbReference type="Pfam" id="PF16930">
    <property type="entry name" value="Porin_5"/>
    <property type="match status" value="1"/>
</dbReference>
<evidence type="ECO:0000259" key="2">
    <source>
        <dbReference type="PROSITE" id="PS51272"/>
    </source>
</evidence>
<accession>A0A921L733</accession>
<name>A0A921L733_9FIRM</name>
<proteinExistence type="predicted"/>
<dbReference type="EMBL" id="DYVR01000059">
    <property type="protein sequence ID" value="HJF84434.1"/>
    <property type="molecule type" value="Genomic_DNA"/>
</dbReference>
<feature type="chain" id="PRO_5036952510" evidence="1">
    <location>
        <begin position="19"/>
        <end position="410"/>
    </location>
</feature>